<reference evidence="5" key="1">
    <citation type="submission" date="2020-06" db="EMBL/GenBank/DDBJ databases">
        <title>Insight into the genomes of haloalkaliphilic bacilli from Kenyan soda lakes.</title>
        <authorList>
            <person name="Mwirichia R."/>
            <person name="Villamizar G.C."/>
            <person name="Poehlein A."/>
            <person name="Mugweru J."/>
            <person name="Kipnyargis A."/>
            <person name="Kiplimo D."/>
            <person name="Orwa P."/>
            <person name="Daniel R."/>
        </authorList>
    </citation>
    <scope>NUCLEOTIDE SEQUENCE</scope>
    <source>
        <strain evidence="5">B1096_S55</strain>
    </source>
</reference>
<proteinExistence type="inferred from homology"/>
<evidence type="ECO:0000313" key="5">
    <source>
        <dbReference type="EMBL" id="MCR6095227.1"/>
    </source>
</evidence>
<gene>
    <name evidence="5" type="ORF">HXA33_01515</name>
</gene>
<sequence length="225" mass="25107">MGRLILAGGGDSEQTLSIDKEFVNLINTDKPLLYIPIAMDTKFIPYESCFKWVNGVFNSFGIDNIIMWTENDLINKQIEDLNQFSAVYIGGGNTFSLLEHFNKALFTNVLKEYVENEGIIYGGSAGAIILGKDIGTCSHMDSNDVDLKELSGLGLVENYSIWCHYKIGDDTLISTYILEYKNPVISLPEETGLLLNEEGMKVIGEKPAFIFDGEIRKIIQPGHYC</sequence>
<dbReference type="EMBL" id="JABXYM010000001">
    <property type="protein sequence ID" value="MCR6095227.1"/>
    <property type="molecule type" value="Genomic_DNA"/>
</dbReference>
<dbReference type="Proteomes" id="UP001057753">
    <property type="component" value="Unassembled WGS sequence"/>
</dbReference>
<dbReference type="InterPro" id="IPR029062">
    <property type="entry name" value="Class_I_gatase-like"/>
</dbReference>
<dbReference type="GO" id="GO:0006508">
    <property type="term" value="P:proteolysis"/>
    <property type="evidence" value="ECO:0007669"/>
    <property type="project" value="UniProtKB-KW"/>
</dbReference>
<protein>
    <submittedName>
        <fullName evidence="5">Type 1 glutamine amidotransferase-like domain-containing protein</fullName>
    </submittedName>
</protein>
<evidence type="ECO:0000256" key="1">
    <source>
        <dbReference type="ARBA" id="ARBA00006534"/>
    </source>
</evidence>
<keyword evidence="5" id="KW-0315">Glutamine amidotransferase</keyword>
<dbReference type="InterPro" id="IPR005320">
    <property type="entry name" value="Peptidase_S51"/>
</dbReference>
<dbReference type="AlphaFoldDB" id="A0A9Q4AYJ5"/>
<comment type="similarity">
    <text evidence="1">Belongs to the peptidase S51 family.</text>
</comment>
<evidence type="ECO:0000256" key="2">
    <source>
        <dbReference type="ARBA" id="ARBA00022670"/>
    </source>
</evidence>
<dbReference type="Pfam" id="PF03575">
    <property type="entry name" value="Peptidase_S51"/>
    <property type="match status" value="1"/>
</dbReference>
<dbReference type="PANTHER" id="PTHR20842:SF0">
    <property type="entry name" value="ALPHA-ASPARTYL DIPEPTIDASE"/>
    <property type="match status" value="1"/>
</dbReference>
<keyword evidence="4" id="KW-0720">Serine protease</keyword>
<keyword evidence="6" id="KW-1185">Reference proteome</keyword>
<dbReference type="Gene3D" id="3.40.50.880">
    <property type="match status" value="1"/>
</dbReference>
<keyword evidence="3" id="KW-0378">Hydrolase</keyword>
<name>A0A9Q4AYJ5_SALAG</name>
<dbReference type="PANTHER" id="PTHR20842">
    <property type="entry name" value="PROTEASE S51 ALPHA-ASPARTYL DIPEPTIDASE"/>
    <property type="match status" value="1"/>
</dbReference>
<evidence type="ECO:0000256" key="4">
    <source>
        <dbReference type="ARBA" id="ARBA00022825"/>
    </source>
</evidence>
<comment type="caution">
    <text evidence="5">The sequence shown here is derived from an EMBL/GenBank/DDBJ whole genome shotgun (WGS) entry which is preliminary data.</text>
</comment>
<dbReference type="RefSeq" id="WP_257819906.1">
    <property type="nucleotide sequence ID" value="NZ_JABXYM010000001.1"/>
</dbReference>
<evidence type="ECO:0000313" key="6">
    <source>
        <dbReference type="Proteomes" id="UP001057753"/>
    </source>
</evidence>
<organism evidence="5 6">
    <name type="scientific">Salipaludibacillus agaradhaerens</name>
    <name type="common">Bacillus agaradhaerens</name>
    <dbReference type="NCBI Taxonomy" id="76935"/>
    <lineage>
        <taxon>Bacteria</taxon>
        <taxon>Bacillati</taxon>
        <taxon>Bacillota</taxon>
        <taxon>Bacilli</taxon>
        <taxon>Bacillales</taxon>
        <taxon>Bacillaceae</taxon>
    </lineage>
</organism>
<keyword evidence="2" id="KW-0645">Protease</keyword>
<accession>A0A9Q4AYJ5</accession>
<dbReference type="GO" id="GO:0008236">
    <property type="term" value="F:serine-type peptidase activity"/>
    <property type="evidence" value="ECO:0007669"/>
    <property type="project" value="UniProtKB-KW"/>
</dbReference>
<evidence type="ECO:0000256" key="3">
    <source>
        <dbReference type="ARBA" id="ARBA00022801"/>
    </source>
</evidence>
<dbReference type="SUPFAM" id="SSF52317">
    <property type="entry name" value="Class I glutamine amidotransferase-like"/>
    <property type="match status" value="1"/>
</dbReference>